<evidence type="ECO:0000313" key="2">
    <source>
        <dbReference type="EMBL" id="EKX52064.1"/>
    </source>
</evidence>
<dbReference type="STRING" id="905079.L1JUQ8"/>
<accession>L1JUQ8</accession>
<dbReference type="GeneID" id="17308966"/>
<evidence type="ECO:0000313" key="4">
    <source>
        <dbReference type="Proteomes" id="UP000011087"/>
    </source>
</evidence>
<dbReference type="Pfam" id="PF14559">
    <property type="entry name" value="TPR_19"/>
    <property type="match status" value="1"/>
</dbReference>
<dbReference type="OrthoDB" id="2423701at2759"/>
<proteinExistence type="predicted"/>
<dbReference type="PROSITE" id="PS50005">
    <property type="entry name" value="TPR"/>
    <property type="match status" value="1"/>
</dbReference>
<evidence type="ECO:0000313" key="3">
    <source>
        <dbReference type="EnsemblProtists" id="EKX52064"/>
    </source>
</evidence>
<name>L1JUQ8_GUITC</name>
<sequence length="119" mass="13173">MRKQATHNVLTLEDGSTLSKRRQDEACVLAEAGRFQEAISRLQEAIELTPDRAVLYELQAQCFMEVGEMFQAIVVAEKAVSKDPAWPVAFQTLGRAQMNLGRSSSPSQTSSACWSWIPA</sequence>
<reference evidence="2 4" key="1">
    <citation type="journal article" date="2012" name="Nature">
        <title>Algal genomes reveal evolutionary mosaicism and the fate of nucleomorphs.</title>
        <authorList>
            <consortium name="DOE Joint Genome Institute"/>
            <person name="Curtis B.A."/>
            <person name="Tanifuji G."/>
            <person name="Burki F."/>
            <person name="Gruber A."/>
            <person name="Irimia M."/>
            <person name="Maruyama S."/>
            <person name="Arias M.C."/>
            <person name="Ball S.G."/>
            <person name="Gile G.H."/>
            <person name="Hirakawa Y."/>
            <person name="Hopkins J.F."/>
            <person name="Kuo A."/>
            <person name="Rensing S.A."/>
            <person name="Schmutz J."/>
            <person name="Symeonidi A."/>
            <person name="Elias M."/>
            <person name="Eveleigh R.J."/>
            <person name="Herman E.K."/>
            <person name="Klute M.J."/>
            <person name="Nakayama T."/>
            <person name="Obornik M."/>
            <person name="Reyes-Prieto A."/>
            <person name="Armbrust E.V."/>
            <person name="Aves S.J."/>
            <person name="Beiko R.G."/>
            <person name="Coutinho P."/>
            <person name="Dacks J.B."/>
            <person name="Durnford D.G."/>
            <person name="Fast N.M."/>
            <person name="Green B.R."/>
            <person name="Grisdale C.J."/>
            <person name="Hempel F."/>
            <person name="Henrissat B."/>
            <person name="Hoppner M.P."/>
            <person name="Ishida K."/>
            <person name="Kim E."/>
            <person name="Koreny L."/>
            <person name="Kroth P.G."/>
            <person name="Liu Y."/>
            <person name="Malik S.B."/>
            <person name="Maier U.G."/>
            <person name="McRose D."/>
            <person name="Mock T."/>
            <person name="Neilson J.A."/>
            <person name="Onodera N.T."/>
            <person name="Poole A.M."/>
            <person name="Pritham E.J."/>
            <person name="Richards T.A."/>
            <person name="Rocap G."/>
            <person name="Roy S.W."/>
            <person name="Sarai C."/>
            <person name="Schaack S."/>
            <person name="Shirato S."/>
            <person name="Slamovits C.H."/>
            <person name="Spencer D.F."/>
            <person name="Suzuki S."/>
            <person name="Worden A.Z."/>
            <person name="Zauner S."/>
            <person name="Barry K."/>
            <person name="Bell C."/>
            <person name="Bharti A.K."/>
            <person name="Crow J.A."/>
            <person name="Grimwood J."/>
            <person name="Kramer R."/>
            <person name="Lindquist E."/>
            <person name="Lucas S."/>
            <person name="Salamov A."/>
            <person name="McFadden G.I."/>
            <person name="Lane C.E."/>
            <person name="Keeling P.J."/>
            <person name="Gray M.W."/>
            <person name="Grigoriev I.V."/>
            <person name="Archibald J.M."/>
        </authorList>
    </citation>
    <scope>NUCLEOTIDE SEQUENCE</scope>
    <source>
        <strain evidence="2 4">CCMP2712</strain>
    </source>
</reference>
<keyword evidence="4" id="KW-1185">Reference proteome</keyword>
<dbReference type="HOGENOM" id="CLU_2065959_0_0_1"/>
<dbReference type="PaxDb" id="55529-EKX52064"/>
<dbReference type="Gene3D" id="1.25.40.10">
    <property type="entry name" value="Tetratricopeptide repeat domain"/>
    <property type="match status" value="1"/>
</dbReference>
<protein>
    <submittedName>
        <fullName evidence="2 3">Uncharacterized protein</fullName>
    </submittedName>
</protein>
<dbReference type="KEGG" id="gtt:GUITHDRAFT_65542"/>
<dbReference type="AlphaFoldDB" id="L1JUQ8"/>
<organism evidence="2">
    <name type="scientific">Guillardia theta (strain CCMP2712)</name>
    <name type="common">Cryptophyte</name>
    <dbReference type="NCBI Taxonomy" id="905079"/>
    <lineage>
        <taxon>Eukaryota</taxon>
        <taxon>Cryptophyceae</taxon>
        <taxon>Pyrenomonadales</taxon>
        <taxon>Geminigeraceae</taxon>
        <taxon>Guillardia</taxon>
    </lineage>
</organism>
<dbReference type="EMBL" id="JH992973">
    <property type="protein sequence ID" value="EKX52064.1"/>
    <property type="molecule type" value="Genomic_DNA"/>
</dbReference>
<gene>
    <name evidence="2" type="ORF">GUITHDRAFT_65542</name>
</gene>
<keyword evidence="1" id="KW-0802">TPR repeat</keyword>
<dbReference type="PANTHER" id="PTHR15544:SF0">
    <property type="entry name" value="TETRATRICOPEPTIDE REPEAT PROTEIN 33"/>
    <property type="match status" value="1"/>
</dbReference>
<dbReference type="RefSeq" id="XP_005839044.1">
    <property type="nucleotide sequence ID" value="XM_005838987.1"/>
</dbReference>
<dbReference type="PANTHER" id="PTHR15544">
    <property type="entry name" value="OSMOSIS RESPONSIVE FACTOR"/>
    <property type="match status" value="1"/>
</dbReference>
<feature type="repeat" description="TPR" evidence="1">
    <location>
        <begin position="19"/>
        <end position="52"/>
    </location>
</feature>
<dbReference type="EnsemblProtists" id="EKX52064">
    <property type="protein sequence ID" value="EKX52064"/>
    <property type="gene ID" value="GUITHDRAFT_65542"/>
</dbReference>
<reference evidence="3" key="3">
    <citation type="submission" date="2016-03" db="UniProtKB">
        <authorList>
            <consortium name="EnsemblProtists"/>
        </authorList>
    </citation>
    <scope>IDENTIFICATION</scope>
</reference>
<dbReference type="SUPFAM" id="SSF48452">
    <property type="entry name" value="TPR-like"/>
    <property type="match status" value="1"/>
</dbReference>
<dbReference type="InterPro" id="IPR011990">
    <property type="entry name" value="TPR-like_helical_dom_sf"/>
</dbReference>
<dbReference type="eggNOG" id="KOG0553">
    <property type="taxonomic scope" value="Eukaryota"/>
</dbReference>
<dbReference type="InterPro" id="IPR052658">
    <property type="entry name" value="TPR-containing"/>
</dbReference>
<dbReference type="InterPro" id="IPR019734">
    <property type="entry name" value="TPR_rpt"/>
</dbReference>
<reference evidence="4" key="2">
    <citation type="submission" date="2012-11" db="EMBL/GenBank/DDBJ databases">
        <authorList>
            <person name="Kuo A."/>
            <person name="Curtis B.A."/>
            <person name="Tanifuji G."/>
            <person name="Burki F."/>
            <person name="Gruber A."/>
            <person name="Irimia M."/>
            <person name="Maruyama S."/>
            <person name="Arias M.C."/>
            <person name="Ball S.G."/>
            <person name="Gile G.H."/>
            <person name="Hirakawa Y."/>
            <person name="Hopkins J.F."/>
            <person name="Rensing S.A."/>
            <person name="Schmutz J."/>
            <person name="Symeonidi A."/>
            <person name="Elias M."/>
            <person name="Eveleigh R.J."/>
            <person name="Herman E.K."/>
            <person name="Klute M.J."/>
            <person name="Nakayama T."/>
            <person name="Obornik M."/>
            <person name="Reyes-Prieto A."/>
            <person name="Armbrust E.V."/>
            <person name="Aves S.J."/>
            <person name="Beiko R.G."/>
            <person name="Coutinho P."/>
            <person name="Dacks J.B."/>
            <person name="Durnford D.G."/>
            <person name="Fast N.M."/>
            <person name="Green B.R."/>
            <person name="Grisdale C."/>
            <person name="Hempe F."/>
            <person name="Henrissat B."/>
            <person name="Hoppner M.P."/>
            <person name="Ishida K.-I."/>
            <person name="Kim E."/>
            <person name="Koreny L."/>
            <person name="Kroth P.G."/>
            <person name="Liu Y."/>
            <person name="Malik S.-B."/>
            <person name="Maier U.G."/>
            <person name="McRose D."/>
            <person name="Mock T."/>
            <person name="Neilson J.A."/>
            <person name="Onodera N.T."/>
            <person name="Poole A.M."/>
            <person name="Pritham E.J."/>
            <person name="Richards T.A."/>
            <person name="Rocap G."/>
            <person name="Roy S.W."/>
            <person name="Sarai C."/>
            <person name="Schaack S."/>
            <person name="Shirato S."/>
            <person name="Slamovits C.H."/>
            <person name="Spencer D.F."/>
            <person name="Suzuki S."/>
            <person name="Worden A.Z."/>
            <person name="Zauner S."/>
            <person name="Barry K."/>
            <person name="Bell C."/>
            <person name="Bharti A.K."/>
            <person name="Crow J.A."/>
            <person name="Grimwood J."/>
            <person name="Kramer R."/>
            <person name="Lindquist E."/>
            <person name="Lucas S."/>
            <person name="Salamov A."/>
            <person name="McFadden G.I."/>
            <person name="Lane C.E."/>
            <person name="Keeling P.J."/>
            <person name="Gray M.W."/>
            <person name="Grigoriev I.V."/>
            <person name="Archibald J.M."/>
        </authorList>
    </citation>
    <scope>NUCLEOTIDE SEQUENCE</scope>
    <source>
        <strain evidence="4">CCMP2712</strain>
    </source>
</reference>
<dbReference type="Proteomes" id="UP000011087">
    <property type="component" value="Unassembled WGS sequence"/>
</dbReference>
<evidence type="ECO:0000256" key="1">
    <source>
        <dbReference type="PROSITE-ProRule" id="PRU00339"/>
    </source>
</evidence>